<evidence type="ECO:0000256" key="3">
    <source>
        <dbReference type="ARBA" id="ARBA00022989"/>
    </source>
</evidence>
<proteinExistence type="inferred from homology"/>
<name>A0A2V1D3L0_9PLEO</name>
<dbReference type="Proteomes" id="UP000244855">
    <property type="component" value="Unassembled WGS sequence"/>
</dbReference>
<comment type="similarity">
    <text evidence="5">Belongs to the SAT4 family.</text>
</comment>
<dbReference type="OrthoDB" id="5278984at2759"/>
<feature type="region of interest" description="Disordered" evidence="6">
    <location>
        <begin position="273"/>
        <end position="293"/>
    </location>
</feature>
<feature type="transmembrane region" description="Helical" evidence="7">
    <location>
        <begin position="162"/>
        <end position="185"/>
    </location>
</feature>
<keyword evidence="3 7" id="KW-1133">Transmembrane helix</keyword>
<keyword evidence="4 7" id="KW-0472">Membrane</keyword>
<feature type="transmembrane region" description="Helical" evidence="7">
    <location>
        <begin position="123"/>
        <end position="150"/>
    </location>
</feature>
<keyword evidence="10" id="KW-1185">Reference proteome</keyword>
<gene>
    <name evidence="9" type="ORF">DM02DRAFT_677879</name>
</gene>
<dbReference type="Pfam" id="PF20684">
    <property type="entry name" value="Fung_rhodopsin"/>
    <property type="match status" value="1"/>
</dbReference>
<comment type="subcellular location">
    <subcellularLocation>
        <location evidence="1">Membrane</location>
        <topology evidence="1">Multi-pass membrane protein</topology>
    </subcellularLocation>
</comment>
<evidence type="ECO:0000256" key="5">
    <source>
        <dbReference type="ARBA" id="ARBA00038359"/>
    </source>
</evidence>
<evidence type="ECO:0000256" key="7">
    <source>
        <dbReference type="SAM" id="Phobius"/>
    </source>
</evidence>
<dbReference type="PANTHER" id="PTHR33048">
    <property type="entry name" value="PTH11-LIKE INTEGRAL MEMBRANE PROTEIN (AFU_ORTHOLOGUE AFUA_5G11245)"/>
    <property type="match status" value="1"/>
</dbReference>
<organism evidence="9 10">
    <name type="scientific">Periconia macrospinosa</name>
    <dbReference type="NCBI Taxonomy" id="97972"/>
    <lineage>
        <taxon>Eukaryota</taxon>
        <taxon>Fungi</taxon>
        <taxon>Dikarya</taxon>
        <taxon>Ascomycota</taxon>
        <taxon>Pezizomycotina</taxon>
        <taxon>Dothideomycetes</taxon>
        <taxon>Pleosporomycetidae</taxon>
        <taxon>Pleosporales</taxon>
        <taxon>Massarineae</taxon>
        <taxon>Periconiaceae</taxon>
        <taxon>Periconia</taxon>
    </lineage>
</organism>
<feature type="transmembrane region" description="Helical" evidence="7">
    <location>
        <begin position="6"/>
        <end position="30"/>
    </location>
</feature>
<dbReference type="STRING" id="97972.A0A2V1D3L0"/>
<dbReference type="GO" id="GO:0016020">
    <property type="term" value="C:membrane"/>
    <property type="evidence" value="ECO:0007669"/>
    <property type="project" value="UniProtKB-SubCell"/>
</dbReference>
<accession>A0A2V1D3L0</accession>
<dbReference type="InterPro" id="IPR049326">
    <property type="entry name" value="Rhodopsin_dom_fungi"/>
</dbReference>
<feature type="transmembrane region" description="Helical" evidence="7">
    <location>
        <begin position="42"/>
        <end position="63"/>
    </location>
</feature>
<evidence type="ECO:0000256" key="6">
    <source>
        <dbReference type="SAM" id="MobiDB-lite"/>
    </source>
</evidence>
<keyword evidence="2 7" id="KW-0812">Transmembrane</keyword>
<dbReference type="InterPro" id="IPR052337">
    <property type="entry name" value="SAT4-like"/>
</dbReference>
<dbReference type="AlphaFoldDB" id="A0A2V1D3L0"/>
<evidence type="ECO:0000313" key="9">
    <source>
        <dbReference type="EMBL" id="PVH91814.1"/>
    </source>
</evidence>
<protein>
    <recommendedName>
        <fullName evidence="8">Rhodopsin domain-containing protein</fullName>
    </recommendedName>
</protein>
<feature type="transmembrane region" description="Helical" evidence="7">
    <location>
        <begin position="92"/>
        <end position="111"/>
    </location>
</feature>
<feature type="transmembrane region" description="Helical" evidence="7">
    <location>
        <begin position="197"/>
        <end position="217"/>
    </location>
</feature>
<evidence type="ECO:0000256" key="4">
    <source>
        <dbReference type="ARBA" id="ARBA00023136"/>
    </source>
</evidence>
<evidence type="ECO:0000256" key="2">
    <source>
        <dbReference type="ARBA" id="ARBA00022692"/>
    </source>
</evidence>
<evidence type="ECO:0000313" key="10">
    <source>
        <dbReference type="Proteomes" id="UP000244855"/>
    </source>
</evidence>
<dbReference type="PANTHER" id="PTHR33048:SF123">
    <property type="entry name" value="INTEGRAL MEMBRANE PROTEIN"/>
    <property type="match status" value="1"/>
</dbReference>
<dbReference type="EMBL" id="KZ805775">
    <property type="protein sequence ID" value="PVH91814.1"/>
    <property type="molecule type" value="Genomic_DNA"/>
</dbReference>
<evidence type="ECO:0000259" key="8">
    <source>
        <dbReference type="Pfam" id="PF20684"/>
    </source>
</evidence>
<sequence length="346" mass="38133">MVPQDVISLFVTSILFTSLAFFTVVARLYTRFGILKHAGVEDYLISVSMAASFGYLVVVIFQIKYGLGTPFNTIKTNNRLNFRKALWATTPVYNLALLFVKLSIICQYMRIFKEVMFQRACKIVLGVLAVYGCWTVFGSIFACIPVQYFWGVGEGSCMNRLALTFSNAALNIATDILIFAMPIPLIKSLNMSKKKKIALGVVLGFGGFVCVTSIIRLKALHTLIVSRDKTLNGVECAIWSGIEINVAIACSSITTLKPLVRNTFPRFLSSANRSDGYGPHSHSESHNMKPLRKNKQKAEIQVCHAVQVNAENYNASREGSERGLIASTADCYSTNGPNPIRGDKAV</sequence>
<feature type="domain" description="Rhodopsin" evidence="8">
    <location>
        <begin position="26"/>
        <end position="261"/>
    </location>
</feature>
<reference evidence="9 10" key="1">
    <citation type="journal article" date="2018" name="Sci. Rep.">
        <title>Comparative genomics provides insights into the lifestyle and reveals functional heterogeneity of dark septate endophytic fungi.</title>
        <authorList>
            <person name="Knapp D.G."/>
            <person name="Nemeth J.B."/>
            <person name="Barry K."/>
            <person name="Hainaut M."/>
            <person name="Henrissat B."/>
            <person name="Johnson J."/>
            <person name="Kuo A."/>
            <person name="Lim J.H.P."/>
            <person name="Lipzen A."/>
            <person name="Nolan M."/>
            <person name="Ohm R.A."/>
            <person name="Tamas L."/>
            <person name="Grigoriev I.V."/>
            <person name="Spatafora J.W."/>
            <person name="Nagy L.G."/>
            <person name="Kovacs G.M."/>
        </authorList>
    </citation>
    <scope>NUCLEOTIDE SEQUENCE [LARGE SCALE GENOMIC DNA]</scope>
    <source>
        <strain evidence="9 10">DSE2036</strain>
    </source>
</reference>
<evidence type="ECO:0000256" key="1">
    <source>
        <dbReference type="ARBA" id="ARBA00004141"/>
    </source>
</evidence>